<dbReference type="Proteomes" id="UP000294850">
    <property type="component" value="Unassembled WGS sequence"/>
</dbReference>
<protein>
    <submittedName>
        <fullName evidence="2">Superinfection immunity protein</fullName>
    </submittedName>
</protein>
<proteinExistence type="predicted"/>
<dbReference type="AlphaFoldDB" id="A0A4R5DYA4"/>
<name>A0A4R5DYA4_9BACT</name>
<keyword evidence="1" id="KW-1133">Transmembrane helix</keyword>
<comment type="caution">
    <text evidence="2">The sequence shown here is derived from an EMBL/GenBank/DDBJ whole genome shotgun (WGS) entry which is preliminary data.</text>
</comment>
<keyword evidence="1" id="KW-0472">Membrane</keyword>
<sequence>MSVWLALFIYFFPTLIAFFRSHNNIMPIFLINLLTGLSGLGWLWALVWSFTDNTKAVRVYA</sequence>
<keyword evidence="1" id="KW-0812">Transmembrane</keyword>
<evidence type="ECO:0000256" key="1">
    <source>
        <dbReference type="SAM" id="Phobius"/>
    </source>
</evidence>
<dbReference type="Pfam" id="PF14373">
    <property type="entry name" value="Imm_superinfect"/>
    <property type="match status" value="1"/>
</dbReference>
<keyword evidence="3" id="KW-1185">Reference proteome</keyword>
<evidence type="ECO:0000313" key="2">
    <source>
        <dbReference type="EMBL" id="TDE17704.1"/>
    </source>
</evidence>
<gene>
    <name evidence="2" type="ORF">E0F88_07385</name>
</gene>
<organism evidence="2 3">
    <name type="scientific">Dyadobacter psychrotolerans</name>
    <dbReference type="NCBI Taxonomy" id="2541721"/>
    <lineage>
        <taxon>Bacteria</taxon>
        <taxon>Pseudomonadati</taxon>
        <taxon>Bacteroidota</taxon>
        <taxon>Cytophagia</taxon>
        <taxon>Cytophagales</taxon>
        <taxon>Spirosomataceae</taxon>
        <taxon>Dyadobacter</taxon>
    </lineage>
</organism>
<reference evidence="2 3" key="1">
    <citation type="submission" date="2019-03" db="EMBL/GenBank/DDBJ databases">
        <title>Dyadobacter AR-3-6 sp. nov., isolated from arctic soil.</title>
        <authorList>
            <person name="Chaudhary D.K."/>
        </authorList>
    </citation>
    <scope>NUCLEOTIDE SEQUENCE [LARGE SCALE GENOMIC DNA]</scope>
    <source>
        <strain evidence="2 3">AR-3-6</strain>
    </source>
</reference>
<dbReference type="RefSeq" id="WP_131957570.1">
    <property type="nucleotide sequence ID" value="NZ_SMFL01000002.1"/>
</dbReference>
<dbReference type="InterPro" id="IPR016410">
    <property type="entry name" value="Phage_imm"/>
</dbReference>
<accession>A0A4R5DYA4</accession>
<feature type="transmembrane region" description="Helical" evidence="1">
    <location>
        <begin position="27"/>
        <end position="48"/>
    </location>
</feature>
<dbReference type="EMBL" id="SMFL01000002">
    <property type="protein sequence ID" value="TDE17704.1"/>
    <property type="molecule type" value="Genomic_DNA"/>
</dbReference>
<evidence type="ECO:0000313" key="3">
    <source>
        <dbReference type="Proteomes" id="UP000294850"/>
    </source>
</evidence>